<dbReference type="GO" id="GO:0000976">
    <property type="term" value="F:transcription cis-regulatory region binding"/>
    <property type="evidence" value="ECO:0007669"/>
    <property type="project" value="TreeGrafter"/>
</dbReference>
<evidence type="ECO:0000259" key="8">
    <source>
        <dbReference type="PROSITE" id="PS50110"/>
    </source>
</evidence>
<keyword evidence="1 6" id="KW-0597">Phosphoprotein</keyword>
<evidence type="ECO:0000256" key="5">
    <source>
        <dbReference type="ARBA" id="ARBA00023163"/>
    </source>
</evidence>
<dbReference type="InterPro" id="IPR011006">
    <property type="entry name" value="CheY-like_superfamily"/>
</dbReference>
<dbReference type="GO" id="GO:0032993">
    <property type="term" value="C:protein-DNA complex"/>
    <property type="evidence" value="ECO:0007669"/>
    <property type="project" value="TreeGrafter"/>
</dbReference>
<keyword evidence="4 7" id="KW-0238">DNA-binding</keyword>
<feature type="modified residue" description="4-aspartylphosphate" evidence="6">
    <location>
        <position position="51"/>
    </location>
</feature>
<feature type="domain" description="Response regulatory" evidence="8">
    <location>
        <begin position="2"/>
        <end position="118"/>
    </location>
</feature>
<dbReference type="InterPro" id="IPR001867">
    <property type="entry name" value="OmpR/PhoB-type_DNA-bd"/>
</dbReference>
<dbReference type="SMART" id="SM00862">
    <property type="entry name" value="Trans_reg_C"/>
    <property type="match status" value="1"/>
</dbReference>
<evidence type="ECO:0000313" key="11">
    <source>
        <dbReference type="Proteomes" id="UP000489190"/>
    </source>
</evidence>
<dbReference type="InterPro" id="IPR039420">
    <property type="entry name" value="WalR-like"/>
</dbReference>
<organism evidence="10 11">
    <name type="scientific">Pseudomonas helleri</name>
    <dbReference type="NCBI Taxonomy" id="1608996"/>
    <lineage>
        <taxon>Bacteria</taxon>
        <taxon>Pseudomonadati</taxon>
        <taxon>Pseudomonadota</taxon>
        <taxon>Gammaproteobacteria</taxon>
        <taxon>Pseudomonadales</taxon>
        <taxon>Pseudomonadaceae</taxon>
        <taxon>Pseudomonas</taxon>
    </lineage>
</organism>
<dbReference type="Pfam" id="PF00072">
    <property type="entry name" value="Response_reg"/>
    <property type="match status" value="1"/>
</dbReference>
<dbReference type="FunFam" id="3.40.50.2300:FF:000002">
    <property type="entry name" value="DNA-binding response regulator PhoP"/>
    <property type="match status" value="1"/>
</dbReference>
<evidence type="ECO:0000256" key="4">
    <source>
        <dbReference type="ARBA" id="ARBA00023125"/>
    </source>
</evidence>
<protein>
    <submittedName>
        <fullName evidence="10">Response regulator</fullName>
    </submittedName>
</protein>
<keyword evidence="3" id="KW-0805">Transcription regulation</keyword>
<feature type="DNA-binding region" description="OmpR/PhoB-type" evidence="7">
    <location>
        <begin position="126"/>
        <end position="224"/>
    </location>
</feature>
<name>A0A7X1XFY0_9PSED</name>
<dbReference type="Gene3D" id="3.40.50.2300">
    <property type="match status" value="1"/>
</dbReference>
<sequence>MKLLVVEDEALLRHHLQTRLTESGHVVEAVANADEALYQTEQFNHDLAMIDLGLPGMGGLELIRQLRARGKTFPIPILILTARGNWQDKVEGLAAGADDYVVKPFQFEELEARLNALLRRSSGFTQSTIVAGGLVLDINRKQAVLDDKPLPLTAYEYRILEYLMRHHQQVVAKDRLMEQLYPDDEERDPNVIEVLVGRLRRKLEGESGFKPIDTVRGLGYLFTERCR</sequence>
<dbReference type="CDD" id="cd19934">
    <property type="entry name" value="REC_OmpR_EcPhoP-like"/>
    <property type="match status" value="1"/>
</dbReference>
<comment type="caution">
    <text evidence="10">The sequence shown here is derived from an EMBL/GenBank/DDBJ whole genome shotgun (WGS) entry which is preliminary data.</text>
</comment>
<reference evidence="10 11" key="1">
    <citation type="submission" date="2019-10" db="EMBL/GenBank/DDBJ databases">
        <title>Evaluation of single-gene subtyping targets for Pseudomonas.</title>
        <authorList>
            <person name="Reichler S.J."/>
            <person name="Orsi R.H."/>
            <person name="Wiedmann M."/>
            <person name="Martin N.H."/>
            <person name="Murphy S.I."/>
        </authorList>
    </citation>
    <scope>NUCLEOTIDE SEQUENCE [LARGE SCALE GENOMIC DNA]</scope>
    <source>
        <strain evidence="10 11">FSL R10-3254</strain>
    </source>
</reference>
<evidence type="ECO:0000259" key="9">
    <source>
        <dbReference type="PROSITE" id="PS51755"/>
    </source>
</evidence>
<dbReference type="Gene3D" id="1.10.10.10">
    <property type="entry name" value="Winged helix-like DNA-binding domain superfamily/Winged helix DNA-binding domain"/>
    <property type="match status" value="1"/>
</dbReference>
<evidence type="ECO:0000256" key="2">
    <source>
        <dbReference type="ARBA" id="ARBA00023012"/>
    </source>
</evidence>
<dbReference type="AlphaFoldDB" id="A0A7X1XFY0"/>
<dbReference type="Gene3D" id="6.10.250.690">
    <property type="match status" value="1"/>
</dbReference>
<evidence type="ECO:0000256" key="7">
    <source>
        <dbReference type="PROSITE-ProRule" id="PRU01091"/>
    </source>
</evidence>
<evidence type="ECO:0000256" key="6">
    <source>
        <dbReference type="PROSITE-ProRule" id="PRU00169"/>
    </source>
</evidence>
<proteinExistence type="predicted"/>
<feature type="domain" description="OmpR/PhoB-type" evidence="9">
    <location>
        <begin position="126"/>
        <end position="224"/>
    </location>
</feature>
<dbReference type="InterPro" id="IPR036388">
    <property type="entry name" value="WH-like_DNA-bd_sf"/>
</dbReference>
<keyword evidence="5" id="KW-0804">Transcription</keyword>
<evidence type="ECO:0000256" key="1">
    <source>
        <dbReference type="ARBA" id="ARBA00022553"/>
    </source>
</evidence>
<dbReference type="SUPFAM" id="SSF52172">
    <property type="entry name" value="CheY-like"/>
    <property type="match status" value="1"/>
</dbReference>
<keyword evidence="2" id="KW-0902">Two-component regulatory system</keyword>
<evidence type="ECO:0000313" key="10">
    <source>
        <dbReference type="EMBL" id="MQT90429.1"/>
    </source>
</evidence>
<dbReference type="PANTHER" id="PTHR48111:SF71">
    <property type="entry name" value="TRANSCRIPTIONAL REGULATORY PROTEIN PHOP"/>
    <property type="match status" value="1"/>
</dbReference>
<dbReference type="EMBL" id="WIWI01000037">
    <property type="protein sequence ID" value="MQT90429.1"/>
    <property type="molecule type" value="Genomic_DNA"/>
</dbReference>
<dbReference type="GO" id="GO:0000156">
    <property type="term" value="F:phosphorelay response regulator activity"/>
    <property type="evidence" value="ECO:0007669"/>
    <property type="project" value="TreeGrafter"/>
</dbReference>
<dbReference type="Pfam" id="PF00486">
    <property type="entry name" value="Trans_reg_C"/>
    <property type="match status" value="1"/>
</dbReference>
<dbReference type="GO" id="GO:0006355">
    <property type="term" value="P:regulation of DNA-templated transcription"/>
    <property type="evidence" value="ECO:0007669"/>
    <property type="project" value="InterPro"/>
</dbReference>
<dbReference type="PROSITE" id="PS51755">
    <property type="entry name" value="OMPR_PHOB"/>
    <property type="match status" value="1"/>
</dbReference>
<dbReference type="CDD" id="cd00383">
    <property type="entry name" value="trans_reg_C"/>
    <property type="match status" value="1"/>
</dbReference>
<evidence type="ECO:0000256" key="3">
    <source>
        <dbReference type="ARBA" id="ARBA00023015"/>
    </source>
</evidence>
<dbReference type="PANTHER" id="PTHR48111">
    <property type="entry name" value="REGULATOR OF RPOS"/>
    <property type="match status" value="1"/>
</dbReference>
<gene>
    <name evidence="10" type="ORF">GHO39_14980</name>
</gene>
<dbReference type="SMART" id="SM00448">
    <property type="entry name" value="REC"/>
    <property type="match status" value="1"/>
</dbReference>
<accession>A0A7X1XFY0</accession>
<dbReference type="Proteomes" id="UP000489190">
    <property type="component" value="Unassembled WGS sequence"/>
</dbReference>
<dbReference type="RefSeq" id="WP_153329088.1">
    <property type="nucleotide sequence ID" value="NZ_WIWI01000037.1"/>
</dbReference>
<dbReference type="GO" id="GO:0005829">
    <property type="term" value="C:cytosol"/>
    <property type="evidence" value="ECO:0007669"/>
    <property type="project" value="TreeGrafter"/>
</dbReference>
<dbReference type="PROSITE" id="PS50110">
    <property type="entry name" value="RESPONSE_REGULATORY"/>
    <property type="match status" value="1"/>
</dbReference>
<dbReference type="InterPro" id="IPR001789">
    <property type="entry name" value="Sig_transdc_resp-reg_receiver"/>
</dbReference>